<dbReference type="InterPro" id="IPR050789">
    <property type="entry name" value="Diverse_Enzym_Activities"/>
</dbReference>
<dbReference type="Proteomes" id="UP000823854">
    <property type="component" value="Unassembled WGS sequence"/>
</dbReference>
<name>A0A9D2PX74_9MICO</name>
<reference evidence="2" key="1">
    <citation type="journal article" date="2021" name="PeerJ">
        <title>Extensive microbial diversity within the chicken gut microbiome revealed by metagenomics and culture.</title>
        <authorList>
            <person name="Gilroy R."/>
            <person name="Ravi A."/>
            <person name="Getino M."/>
            <person name="Pursley I."/>
            <person name="Horton D.L."/>
            <person name="Alikhan N.F."/>
            <person name="Baker D."/>
            <person name="Gharbi K."/>
            <person name="Hall N."/>
            <person name="Watson M."/>
            <person name="Adriaenssens E.M."/>
            <person name="Foster-Nyarko E."/>
            <person name="Jarju S."/>
            <person name="Secka A."/>
            <person name="Antonio M."/>
            <person name="Oren A."/>
            <person name="Chaudhuri R.R."/>
            <person name="La Ragione R."/>
            <person name="Hildebrand F."/>
            <person name="Pallen M.J."/>
        </authorList>
    </citation>
    <scope>NUCLEOTIDE SEQUENCE</scope>
    <source>
        <strain evidence="2">CHK130-7132</strain>
    </source>
</reference>
<proteinExistence type="predicted"/>
<reference evidence="2" key="2">
    <citation type="submission" date="2021-04" db="EMBL/GenBank/DDBJ databases">
        <authorList>
            <person name="Gilroy R."/>
        </authorList>
    </citation>
    <scope>NUCLEOTIDE SEQUENCE</scope>
    <source>
        <strain evidence="2">CHK130-7132</strain>
    </source>
</reference>
<dbReference type="Gene3D" id="3.40.710.10">
    <property type="entry name" value="DD-peptidase/beta-lactamase superfamily"/>
    <property type="match status" value="1"/>
</dbReference>
<dbReference type="EMBL" id="DWWC01000029">
    <property type="protein sequence ID" value="HJC68356.1"/>
    <property type="molecule type" value="Genomic_DNA"/>
</dbReference>
<dbReference type="Pfam" id="PF00144">
    <property type="entry name" value="Beta-lactamase"/>
    <property type="match status" value="1"/>
</dbReference>
<dbReference type="PANTHER" id="PTHR43283:SF15">
    <property type="entry name" value="CONSERVED PROTEIN"/>
    <property type="match status" value="1"/>
</dbReference>
<protein>
    <submittedName>
        <fullName evidence="2">Beta-lactamase family protein</fullName>
    </submittedName>
</protein>
<feature type="domain" description="Beta-lactamase-related" evidence="1">
    <location>
        <begin position="36"/>
        <end position="265"/>
    </location>
</feature>
<dbReference type="AlphaFoldDB" id="A0A9D2PX74"/>
<accession>A0A9D2PX74</accession>
<sequence>MSRFCHDRVRRAIVERVQPTTEPPIPVDLDAAHALGVTDASGTLHTQGEPRRIFDLASVSKPLAALGVLVAVERGLVDLDEPAGPEGATVRHLLAHTAGYPFEGEETVGAVGARRIYSNTGFEVLAAHVEEATGHDFPDWMEQTVVQGLDLVDLEVDGSPAAGYRSTVDDLLVIGRELLTPTLLSAELHAEMTAVQYPGLSGLLPGYGRQKPNDWGLGVEIRDGKDPHWTGAHSSPRTFGHFGQAGSFLWVDPEAGLACAFLGEERFGPEHVRIWPGITDEVLARFAGRSRG</sequence>
<evidence type="ECO:0000313" key="2">
    <source>
        <dbReference type="EMBL" id="HJC68356.1"/>
    </source>
</evidence>
<evidence type="ECO:0000259" key="1">
    <source>
        <dbReference type="Pfam" id="PF00144"/>
    </source>
</evidence>
<gene>
    <name evidence="2" type="ORF">H9932_01590</name>
</gene>
<evidence type="ECO:0000313" key="3">
    <source>
        <dbReference type="Proteomes" id="UP000823854"/>
    </source>
</evidence>
<comment type="caution">
    <text evidence="2">The sequence shown here is derived from an EMBL/GenBank/DDBJ whole genome shotgun (WGS) entry which is preliminary data.</text>
</comment>
<dbReference type="SUPFAM" id="SSF56601">
    <property type="entry name" value="beta-lactamase/transpeptidase-like"/>
    <property type="match status" value="1"/>
</dbReference>
<organism evidence="2 3">
    <name type="scientific">Candidatus Brachybacterium intestinipullorum</name>
    <dbReference type="NCBI Taxonomy" id="2838512"/>
    <lineage>
        <taxon>Bacteria</taxon>
        <taxon>Bacillati</taxon>
        <taxon>Actinomycetota</taxon>
        <taxon>Actinomycetes</taxon>
        <taxon>Micrococcales</taxon>
        <taxon>Dermabacteraceae</taxon>
        <taxon>Brachybacterium</taxon>
    </lineage>
</organism>
<dbReference type="PANTHER" id="PTHR43283">
    <property type="entry name" value="BETA-LACTAMASE-RELATED"/>
    <property type="match status" value="1"/>
</dbReference>
<dbReference type="InterPro" id="IPR001466">
    <property type="entry name" value="Beta-lactam-related"/>
</dbReference>
<dbReference type="InterPro" id="IPR012338">
    <property type="entry name" value="Beta-lactam/transpept-like"/>
</dbReference>